<name>A0A1Y2IY59_TRAC3</name>
<dbReference type="Proteomes" id="UP000193067">
    <property type="component" value="Unassembled WGS sequence"/>
</dbReference>
<dbReference type="OrthoDB" id="2020070at2759"/>
<gene>
    <name evidence="3" type="ORF">PYCCODRAFT_1406219</name>
</gene>
<dbReference type="EMBL" id="KZ084093">
    <property type="protein sequence ID" value="OSD05524.1"/>
    <property type="molecule type" value="Genomic_DNA"/>
</dbReference>
<protein>
    <recommendedName>
        <fullName evidence="5">Glycosyltransferase family 2 protein</fullName>
    </recommendedName>
</protein>
<sequence>MVFSQPSSPVLKARRQRRRLYSRVLCVLLGVISAIWFIRIVCFEQTAQSSGTRGSSLYDAGGHSSASQRDAHQSLPLPLSNVTSHAHDSGPLSYHSHQASLNSPALTAIVPITPRSLLDLEATLSTLLQSPSPLAEVILLTPRQHHSSTRHVVQSILSKDDSVDVEMSLRIWPPSVEEGHAVLRAARDAMTDWVLILDEDGITNLSGTSLDHLLLREIPRIATSIGVRGIEYYLDGVICVSSSGSSAAFFVPPMVIPTAFIPEASNLAAVLDTNVWSTLGQYLSTAGSNVSGGLGAGPHENPLQQDWCSRYLPKGSDGTPLPVYGPISRKAIHSDDAAMTTAETVRQLDGVVTGTFLFVARGQDLRYLLPLACGLISTGYSASVLVQDVPGGLHRAPCEVPVSSLPSPPGADIGGSFYPSLLASGVLKNVDVIVSTLASKALIKELSFAVLVHIPPEDLPYIDWMNAIGFEEWKHWHTPEIQLSVITNNRPDSLRRLLDSLTSARYFGDRLNLRINIEQTADSETLRMVDEYSWAHGDVILHHRVTHGGLLTAVVESWYPHGNDSYALILEDDVELSPLFYAYLKLSLLRYRYGKLEDRSAQLFGISLYQQKNLELRPEGRHLFNARSLFEDAGLPQPTSPYLSQIACSWGALYFPEHWREFHAYLIARLSETVWPLRQTVVPDVRSNRWTRSWKKYFIELVYLRGYVMLYPNYADYASLSTNHLEVGSHVKDVPTEVYLRKKKLFNLPLMALPPVDDTTSLPPTGLLELPDGQLPPWKDLPVLDLLGEIATQETITKRGGDRRAELTGCDEPALQAHDVQDLLCTQ</sequence>
<keyword evidence="2" id="KW-0472">Membrane</keyword>
<dbReference type="AlphaFoldDB" id="A0A1Y2IY59"/>
<dbReference type="PANTHER" id="PTHR33604:SF3">
    <property type="entry name" value="OSJNBA0004B13.7 PROTEIN"/>
    <property type="match status" value="1"/>
</dbReference>
<feature type="region of interest" description="Disordered" evidence="1">
    <location>
        <begin position="50"/>
        <end position="72"/>
    </location>
</feature>
<evidence type="ECO:0008006" key="5">
    <source>
        <dbReference type="Google" id="ProtNLM"/>
    </source>
</evidence>
<dbReference type="STRING" id="1353009.A0A1Y2IY59"/>
<keyword evidence="4" id="KW-1185">Reference proteome</keyword>
<dbReference type="InterPro" id="IPR029044">
    <property type="entry name" value="Nucleotide-diphossugar_trans"/>
</dbReference>
<reference evidence="3 4" key="1">
    <citation type="journal article" date="2015" name="Biotechnol. Biofuels">
        <title>Enhanced degradation of softwood versus hardwood by the white-rot fungus Pycnoporus coccineus.</title>
        <authorList>
            <person name="Couturier M."/>
            <person name="Navarro D."/>
            <person name="Chevret D."/>
            <person name="Henrissat B."/>
            <person name="Piumi F."/>
            <person name="Ruiz-Duenas F.J."/>
            <person name="Martinez A.T."/>
            <person name="Grigoriev I.V."/>
            <person name="Riley R."/>
            <person name="Lipzen A."/>
            <person name="Berrin J.G."/>
            <person name="Master E.R."/>
            <person name="Rosso M.N."/>
        </authorList>
    </citation>
    <scope>NUCLEOTIDE SEQUENCE [LARGE SCALE GENOMIC DNA]</scope>
    <source>
        <strain evidence="3 4">BRFM310</strain>
    </source>
</reference>
<feature type="transmembrane region" description="Helical" evidence="2">
    <location>
        <begin position="20"/>
        <end position="38"/>
    </location>
</feature>
<evidence type="ECO:0000256" key="1">
    <source>
        <dbReference type="SAM" id="MobiDB-lite"/>
    </source>
</evidence>
<evidence type="ECO:0000313" key="4">
    <source>
        <dbReference type="Proteomes" id="UP000193067"/>
    </source>
</evidence>
<accession>A0A1Y2IY59</accession>
<keyword evidence="2" id="KW-1133">Transmembrane helix</keyword>
<dbReference type="Gene3D" id="3.90.550.10">
    <property type="entry name" value="Spore Coat Polysaccharide Biosynthesis Protein SpsA, Chain A"/>
    <property type="match status" value="1"/>
</dbReference>
<keyword evidence="2" id="KW-0812">Transmembrane</keyword>
<evidence type="ECO:0000313" key="3">
    <source>
        <dbReference type="EMBL" id="OSD05524.1"/>
    </source>
</evidence>
<dbReference type="SUPFAM" id="SSF53448">
    <property type="entry name" value="Nucleotide-diphospho-sugar transferases"/>
    <property type="match status" value="1"/>
</dbReference>
<dbReference type="PANTHER" id="PTHR33604">
    <property type="entry name" value="OSJNBA0004B13.7 PROTEIN"/>
    <property type="match status" value="1"/>
</dbReference>
<evidence type="ECO:0000256" key="2">
    <source>
        <dbReference type="SAM" id="Phobius"/>
    </source>
</evidence>
<proteinExistence type="predicted"/>
<organism evidence="3 4">
    <name type="scientific">Trametes coccinea (strain BRFM310)</name>
    <name type="common">Pycnoporus coccineus</name>
    <dbReference type="NCBI Taxonomy" id="1353009"/>
    <lineage>
        <taxon>Eukaryota</taxon>
        <taxon>Fungi</taxon>
        <taxon>Dikarya</taxon>
        <taxon>Basidiomycota</taxon>
        <taxon>Agaricomycotina</taxon>
        <taxon>Agaricomycetes</taxon>
        <taxon>Polyporales</taxon>
        <taxon>Polyporaceae</taxon>
        <taxon>Trametes</taxon>
    </lineage>
</organism>